<protein>
    <submittedName>
        <fullName evidence="2">Uncharacterized protein</fullName>
    </submittedName>
</protein>
<organism evidence="2 3">
    <name type="scientific">Paramarasmius palmivorus</name>
    <dbReference type="NCBI Taxonomy" id="297713"/>
    <lineage>
        <taxon>Eukaryota</taxon>
        <taxon>Fungi</taxon>
        <taxon>Dikarya</taxon>
        <taxon>Basidiomycota</taxon>
        <taxon>Agaricomycotina</taxon>
        <taxon>Agaricomycetes</taxon>
        <taxon>Agaricomycetidae</taxon>
        <taxon>Agaricales</taxon>
        <taxon>Marasmiineae</taxon>
        <taxon>Marasmiaceae</taxon>
        <taxon>Paramarasmius</taxon>
    </lineage>
</organism>
<dbReference type="Proteomes" id="UP001383192">
    <property type="component" value="Unassembled WGS sequence"/>
</dbReference>
<proteinExistence type="predicted"/>
<comment type="caution">
    <text evidence="2">The sequence shown here is derived from an EMBL/GenBank/DDBJ whole genome shotgun (WGS) entry which is preliminary data.</text>
</comment>
<name>A0AAW0C7L3_9AGAR</name>
<feature type="chain" id="PRO_5043609138" evidence="1">
    <location>
        <begin position="24"/>
        <end position="65"/>
    </location>
</feature>
<evidence type="ECO:0000313" key="2">
    <source>
        <dbReference type="EMBL" id="KAK7034487.1"/>
    </source>
</evidence>
<evidence type="ECO:0000313" key="3">
    <source>
        <dbReference type="Proteomes" id="UP001383192"/>
    </source>
</evidence>
<gene>
    <name evidence="2" type="ORF">VNI00_012334</name>
</gene>
<reference evidence="2 3" key="1">
    <citation type="submission" date="2024-01" db="EMBL/GenBank/DDBJ databases">
        <title>A draft genome for a cacao thread blight-causing isolate of Paramarasmius palmivorus.</title>
        <authorList>
            <person name="Baruah I.K."/>
            <person name="Bukari Y."/>
            <person name="Amoako-Attah I."/>
            <person name="Meinhardt L.W."/>
            <person name="Bailey B.A."/>
            <person name="Cohen S.P."/>
        </authorList>
    </citation>
    <scope>NUCLEOTIDE SEQUENCE [LARGE SCALE GENOMIC DNA]</scope>
    <source>
        <strain evidence="2 3">GH-12</strain>
    </source>
</reference>
<feature type="signal peptide" evidence="1">
    <location>
        <begin position="1"/>
        <end position="23"/>
    </location>
</feature>
<evidence type="ECO:0000256" key="1">
    <source>
        <dbReference type="SAM" id="SignalP"/>
    </source>
</evidence>
<dbReference type="AlphaFoldDB" id="A0AAW0C7L3"/>
<accession>A0AAW0C7L3</accession>
<keyword evidence="3" id="KW-1185">Reference proteome</keyword>
<keyword evidence="1" id="KW-0732">Signal</keyword>
<sequence length="65" mass="6827">MFKLAPITFLLLVVSAIAAPSSSDPPGFKEQCGTIVGTVPCAKGLQCCYIHPDDGICLYKCPPTV</sequence>
<dbReference type="EMBL" id="JAYKXP010000057">
    <property type="protein sequence ID" value="KAK7034487.1"/>
    <property type="molecule type" value="Genomic_DNA"/>
</dbReference>